<name>A0A0D2J6P1_9EURO</name>
<keyword evidence="3" id="KW-1185">Reference proteome</keyword>
<feature type="signal peptide" evidence="1">
    <location>
        <begin position="1"/>
        <end position="28"/>
    </location>
</feature>
<dbReference type="Proteomes" id="UP000053617">
    <property type="component" value="Unassembled WGS sequence"/>
</dbReference>
<protein>
    <submittedName>
        <fullName evidence="2">Uncharacterized protein</fullName>
    </submittedName>
</protein>
<dbReference type="GeneID" id="25293666"/>
<feature type="chain" id="PRO_5002255846" evidence="1">
    <location>
        <begin position="29"/>
        <end position="208"/>
    </location>
</feature>
<evidence type="ECO:0000256" key="1">
    <source>
        <dbReference type="SAM" id="SignalP"/>
    </source>
</evidence>
<evidence type="ECO:0000313" key="3">
    <source>
        <dbReference type="Proteomes" id="UP000053617"/>
    </source>
</evidence>
<dbReference type="EMBL" id="KN847478">
    <property type="protein sequence ID" value="KIX04725.1"/>
    <property type="molecule type" value="Genomic_DNA"/>
</dbReference>
<dbReference type="HOGENOM" id="CLU_1321532_0_0_1"/>
<gene>
    <name evidence="2" type="ORF">Z518_05595</name>
</gene>
<organism evidence="2 3">
    <name type="scientific">Rhinocladiella mackenziei CBS 650.93</name>
    <dbReference type="NCBI Taxonomy" id="1442369"/>
    <lineage>
        <taxon>Eukaryota</taxon>
        <taxon>Fungi</taxon>
        <taxon>Dikarya</taxon>
        <taxon>Ascomycota</taxon>
        <taxon>Pezizomycotina</taxon>
        <taxon>Eurotiomycetes</taxon>
        <taxon>Chaetothyriomycetidae</taxon>
        <taxon>Chaetothyriales</taxon>
        <taxon>Herpotrichiellaceae</taxon>
        <taxon>Rhinocladiella</taxon>
    </lineage>
</organism>
<accession>A0A0D2J6P1</accession>
<proteinExistence type="predicted"/>
<reference evidence="2 3" key="1">
    <citation type="submission" date="2015-01" db="EMBL/GenBank/DDBJ databases">
        <title>The Genome Sequence of Rhinocladiella mackenzie CBS 650.93.</title>
        <authorList>
            <consortium name="The Broad Institute Genomics Platform"/>
            <person name="Cuomo C."/>
            <person name="de Hoog S."/>
            <person name="Gorbushina A."/>
            <person name="Stielow B."/>
            <person name="Teixiera M."/>
            <person name="Abouelleil A."/>
            <person name="Chapman S.B."/>
            <person name="Priest M."/>
            <person name="Young S.K."/>
            <person name="Wortman J."/>
            <person name="Nusbaum C."/>
            <person name="Birren B."/>
        </authorList>
    </citation>
    <scope>NUCLEOTIDE SEQUENCE [LARGE SCALE GENOMIC DNA]</scope>
    <source>
        <strain evidence="2 3">CBS 650.93</strain>
    </source>
</reference>
<dbReference type="OrthoDB" id="4154404at2759"/>
<dbReference type="STRING" id="1442369.A0A0D2J6P1"/>
<evidence type="ECO:0000313" key="2">
    <source>
        <dbReference type="EMBL" id="KIX04725.1"/>
    </source>
</evidence>
<sequence length="208" mass="21901">MFPDSSPVLGNKLLLVTCLLILIRRASSQQQQQQLVGCDVLGCQTDGCTLGNTTNALLGTASFNTSISPDGPLTWTVGVSTEEPSNNATQALFTKNFYLGYPPSLDLASASDFSGCALIFEGIAKSLPLNSITQYGTVTCGETLQDACVNDLVSQAQQQVQTLRTADGTNSTTVCASLQPVIERSPPPSCQSIAQVTWGSIIAKGMYP</sequence>
<dbReference type="RefSeq" id="XP_013271861.1">
    <property type="nucleotide sequence ID" value="XM_013416407.1"/>
</dbReference>
<keyword evidence="1" id="KW-0732">Signal</keyword>
<dbReference type="VEuPathDB" id="FungiDB:Z518_05595"/>
<dbReference type="AlphaFoldDB" id="A0A0D2J6P1"/>